<dbReference type="PANTHER" id="PTHR33099">
    <property type="entry name" value="FE2OG DIOXYGENASE DOMAIN-CONTAINING PROTEIN"/>
    <property type="match status" value="1"/>
</dbReference>
<dbReference type="AlphaFoldDB" id="A0A6A5WLI6"/>
<dbReference type="InterPro" id="IPR044862">
    <property type="entry name" value="Pro_4_hyd_alph_FE2OG_OXY"/>
</dbReference>
<accession>A0A6A5WLI6</accession>
<feature type="region of interest" description="Disordered" evidence="1">
    <location>
        <begin position="892"/>
        <end position="949"/>
    </location>
</feature>
<evidence type="ECO:0000313" key="4">
    <source>
        <dbReference type="Proteomes" id="UP000799779"/>
    </source>
</evidence>
<feature type="compositionally biased region" description="Pro residues" evidence="1">
    <location>
        <begin position="899"/>
        <end position="912"/>
    </location>
</feature>
<dbReference type="Pfam" id="PF13640">
    <property type="entry name" value="2OG-FeII_Oxy_3"/>
    <property type="match status" value="1"/>
</dbReference>
<proteinExistence type="predicted"/>
<dbReference type="EMBL" id="ML977592">
    <property type="protein sequence ID" value="KAF1999945.1"/>
    <property type="molecule type" value="Genomic_DNA"/>
</dbReference>
<evidence type="ECO:0000256" key="1">
    <source>
        <dbReference type="SAM" id="MobiDB-lite"/>
    </source>
</evidence>
<feature type="domain" description="Prolyl 4-hydroxylase alpha subunit Fe(2+) 2OG dioxygenase" evidence="2">
    <location>
        <begin position="140"/>
        <end position="227"/>
    </location>
</feature>
<dbReference type="OrthoDB" id="27483at2759"/>
<protein>
    <recommendedName>
        <fullName evidence="2">Prolyl 4-hydroxylase alpha subunit Fe(2+) 2OG dioxygenase domain-containing protein</fullName>
    </recommendedName>
</protein>
<evidence type="ECO:0000259" key="2">
    <source>
        <dbReference type="Pfam" id="PF13640"/>
    </source>
</evidence>
<sequence length="1016" mass="114832">MSDSEIEDYYNEGSESDAEDERFKTQLQNCLDEVQHDGTFFSHQVITSHHNPGLSIKNYGTIGLPLSTRDAHGIASICKQSPFGKGSETIIDTSVRKTWELDAADFECLNPRWAAFTDSIVKRAVTDLGVQVPVVAQRYKLLLYEEGAFFKAHRDTEKVPGMFGTLVICLPSAHTGGEVHLVHGSEKHVLETAQASAFDVTTLAWYSDVQHEVKPVTSGYRLVLTYNLSQSQNERIQSAAALDQSHAKLERLLRNWNKSQFYSRAYIYPLNYQYTEANLRMQALKGEDAAKAKYLQQLCDKNGFFWFLGTMTKQTVDEDYGEEEDSISWDCIVTPAGGKVELNMLIEPEMILGEDLYEGRSADSEDEGEFTGNEGMASTYRYHNTVCILMRKPDIINFFPSSGGADRIRGLFHLLRDDFLSNLENSPSARSEAPMLRILTCLLREASEKRSTAYYGSYHSGFDESRVQSLQLFVDVSEFCNEYGLTDVVRQALGTVLTMEVIPSSSQIVQIIARQFERDSGENAEGNWDKFLPPQGPNRPTFEDVERFHKNLLLLKAALPQTIVQMFEGWTQQKLGAMILNVAHIEEKHFSTFISLLPLQANRCRLLPAIVNQGSRGYLIRFLSRLATAEIDKTSSWDTLVKTSYQTAIPSALPKLAIALDDLNELQSHPRPYHPIPDEYTASGPRPTYVIDFLAVLYRTLEFGMEKEAQSLVQSGFPELSVVDGSLWRFWEAAVNLVEKLINILSKHDIRTVNETAAPWIKSTLLRLTLVLANRKPIQPPNWARATSIPCDCEPCRWLKHFLADPNQEAGRFTYVANIRTHLQRHLPSQDYKFEVDKRGSPQTLVIWKTNNAYNRLKQDWDRDRESYWGRVRRLRSSFTDAMLGEDITTYTSMGNASPTPPVLQPTPPVLQPSPMSQPSDGHSYSTTNSHSRMNQHPNIPPQRSHQQPAIYQQPAVCWKPDGISQDAAFQQPMFSWNARSLEPIPAAMMNAREVPPVAGVKRKADVVDLTEDMSD</sequence>
<keyword evidence="4" id="KW-1185">Reference proteome</keyword>
<dbReference type="Gene3D" id="2.60.120.620">
    <property type="entry name" value="q2cbj1_9rhob like domain"/>
    <property type="match status" value="1"/>
</dbReference>
<feature type="compositionally biased region" description="Polar residues" evidence="1">
    <location>
        <begin position="917"/>
        <end position="949"/>
    </location>
</feature>
<dbReference type="Proteomes" id="UP000799779">
    <property type="component" value="Unassembled WGS sequence"/>
</dbReference>
<reference evidence="3" key="1">
    <citation type="journal article" date="2020" name="Stud. Mycol.">
        <title>101 Dothideomycetes genomes: a test case for predicting lifestyles and emergence of pathogens.</title>
        <authorList>
            <person name="Haridas S."/>
            <person name="Albert R."/>
            <person name="Binder M."/>
            <person name="Bloem J."/>
            <person name="Labutti K."/>
            <person name="Salamov A."/>
            <person name="Andreopoulos B."/>
            <person name="Baker S."/>
            <person name="Barry K."/>
            <person name="Bills G."/>
            <person name="Bluhm B."/>
            <person name="Cannon C."/>
            <person name="Castanera R."/>
            <person name="Culley D."/>
            <person name="Daum C."/>
            <person name="Ezra D."/>
            <person name="Gonzalez J."/>
            <person name="Henrissat B."/>
            <person name="Kuo A."/>
            <person name="Liang C."/>
            <person name="Lipzen A."/>
            <person name="Lutzoni F."/>
            <person name="Magnuson J."/>
            <person name="Mondo S."/>
            <person name="Nolan M."/>
            <person name="Ohm R."/>
            <person name="Pangilinan J."/>
            <person name="Park H.-J."/>
            <person name="Ramirez L."/>
            <person name="Alfaro M."/>
            <person name="Sun H."/>
            <person name="Tritt A."/>
            <person name="Yoshinaga Y."/>
            <person name="Zwiers L.-H."/>
            <person name="Turgeon B."/>
            <person name="Goodwin S."/>
            <person name="Spatafora J."/>
            <person name="Crous P."/>
            <person name="Grigoriev I."/>
        </authorList>
    </citation>
    <scope>NUCLEOTIDE SEQUENCE</scope>
    <source>
        <strain evidence="3">CBS 123094</strain>
    </source>
</reference>
<organism evidence="3 4">
    <name type="scientific">Amniculicola lignicola CBS 123094</name>
    <dbReference type="NCBI Taxonomy" id="1392246"/>
    <lineage>
        <taxon>Eukaryota</taxon>
        <taxon>Fungi</taxon>
        <taxon>Dikarya</taxon>
        <taxon>Ascomycota</taxon>
        <taxon>Pezizomycotina</taxon>
        <taxon>Dothideomycetes</taxon>
        <taxon>Pleosporomycetidae</taxon>
        <taxon>Pleosporales</taxon>
        <taxon>Amniculicolaceae</taxon>
        <taxon>Amniculicola</taxon>
    </lineage>
</organism>
<evidence type="ECO:0000313" key="3">
    <source>
        <dbReference type="EMBL" id="KAF1999945.1"/>
    </source>
</evidence>
<dbReference type="PANTHER" id="PTHR33099:SF7">
    <property type="entry name" value="MYND-TYPE DOMAIN-CONTAINING PROTEIN"/>
    <property type="match status" value="1"/>
</dbReference>
<name>A0A6A5WLI6_9PLEO</name>
<gene>
    <name evidence="3" type="ORF">P154DRAFT_535176</name>
</gene>